<dbReference type="PANTHER" id="PTHR13255">
    <property type="entry name" value="ATAXIN-10"/>
    <property type="match status" value="1"/>
</dbReference>
<keyword evidence="8" id="KW-1185">Reference proteome</keyword>
<keyword evidence="2" id="KW-0132">Cell division</keyword>
<dbReference type="EMBL" id="MBFR01000720">
    <property type="protein sequence ID" value="PVU86144.1"/>
    <property type="molecule type" value="Genomic_DNA"/>
</dbReference>
<proteinExistence type="inferred from homology"/>
<dbReference type="Pfam" id="PF09759">
    <property type="entry name" value="Atx10homo_assoc"/>
    <property type="match status" value="1"/>
</dbReference>
<evidence type="ECO:0000313" key="7">
    <source>
        <dbReference type="EMBL" id="PVU86144.1"/>
    </source>
</evidence>
<sequence length="492" mass="55813">MNTTELHNELILYLESQHASKTYEDLAEQNSTLVAMIEKQTEIVKEETEFSYEFWLLVADTLSLRKRSQEIDNTIKQKKSGIQFKLVQLALHGEPFEVVSVQAICNIITMNDCVDFSSILEFFDTGRGTEAIGNFTDLFFVTSNPKLVAVCCITLNNFLAIDQNFVGRFASSSNVFLYLDGLASRFLEFNQDELRAIIIKVLEKILLLQINDNVFSRHEKFLCFPKALYALEILVTDIYNSDQAGDMTDDYSDNSAQNTFSRLLKVPNFVVFMQKLAQNILSMLLESENIGDGFGIISVGLNTIVQFLALYSQDQSLARKDEAIELQFLEIALDLLASLDHKLEKSNKPITDNQKTTLHQQERFCVKHILVMIVGNFVYGSKRMQDLVRLHECPKVNHSHGATHLNCNPIGNSLELTSESGKNIVCTEPTENHNKNANSSAGINGIYLLLNMTQIDVYHPFIREYAIATVKYLLEDNLENQNMVSQIKEIEK</sequence>
<dbReference type="OrthoDB" id="379794at2759"/>
<comment type="caution">
    <text evidence="7">The sequence shown here is derived from an EMBL/GenBank/DDBJ whole genome shotgun (WGS) entry which is preliminary data.</text>
</comment>
<reference evidence="7 8" key="1">
    <citation type="journal article" date="2018" name="MBio">
        <title>Comparative Genomics Reveals the Core Gene Toolbox for the Fungus-Insect Symbiosis.</title>
        <authorList>
            <person name="Wang Y."/>
            <person name="Stata M."/>
            <person name="Wang W."/>
            <person name="Stajich J.E."/>
            <person name="White M.M."/>
            <person name="Moncalvo J.M."/>
        </authorList>
    </citation>
    <scope>NUCLEOTIDE SEQUENCE [LARGE SCALE GENOMIC DNA]</scope>
    <source>
        <strain evidence="7 8">SWE-8-4</strain>
    </source>
</reference>
<accession>A0A2T9Y1I3</accession>
<comment type="similarity">
    <text evidence="1">Belongs to the ataxin-10 family.</text>
</comment>
<evidence type="ECO:0000256" key="3">
    <source>
        <dbReference type="ARBA" id="ARBA00023306"/>
    </source>
</evidence>
<protein>
    <recommendedName>
        <fullName evidence="5">Ataxin-10 homolog</fullName>
    </recommendedName>
</protein>
<organism evidence="7 8">
    <name type="scientific">Smittium simulii</name>
    <dbReference type="NCBI Taxonomy" id="133385"/>
    <lineage>
        <taxon>Eukaryota</taxon>
        <taxon>Fungi</taxon>
        <taxon>Fungi incertae sedis</taxon>
        <taxon>Zoopagomycota</taxon>
        <taxon>Kickxellomycotina</taxon>
        <taxon>Harpellomycetes</taxon>
        <taxon>Harpellales</taxon>
        <taxon>Legeriomycetaceae</taxon>
        <taxon>Smittium</taxon>
    </lineage>
</organism>
<feature type="domain" description="Ataxin-10" evidence="6">
    <location>
        <begin position="434"/>
        <end position="489"/>
    </location>
</feature>
<dbReference type="GO" id="GO:0051301">
    <property type="term" value="P:cell division"/>
    <property type="evidence" value="ECO:0007669"/>
    <property type="project" value="UniProtKB-KW"/>
</dbReference>
<name>A0A2T9Y1I3_9FUNG</name>
<evidence type="ECO:0000256" key="5">
    <source>
        <dbReference type="ARBA" id="ARBA00044801"/>
    </source>
</evidence>
<evidence type="ECO:0000256" key="2">
    <source>
        <dbReference type="ARBA" id="ARBA00022618"/>
    </source>
</evidence>
<evidence type="ECO:0000256" key="1">
    <source>
        <dbReference type="ARBA" id="ARBA00008384"/>
    </source>
</evidence>
<dbReference type="GO" id="GO:0005829">
    <property type="term" value="C:cytosol"/>
    <property type="evidence" value="ECO:0007669"/>
    <property type="project" value="TreeGrafter"/>
</dbReference>
<evidence type="ECO:0000313" key="8">
    <source>
        <dbReference type="Proteomes" id="UP000245383"/>
    </source>
</evidence>
<dbReference type="AlphaFoldDB" id="A0A2T9Y1I3"/>
<dbReference type="InterPro" id="IPR051374">
    <property type="entry name" value="Ataxin-10/CTR86_families"/>
</dbReference>
<keyword evidence="3" id="KW-0131">Cell cycle</keyword>
<evidence type="ECO:0000259" key="6">
    <source>
        <dbReference type="Pfam" id="PF09759"/>
    </source>
</evidence>
<gene>
    <name evidence="7" type="ORF">BB561_006802</name>
</gene>
<comment type="function">
    <text evidence="4">May play a role in the regulation of cytokinesis.</text>
</comment>
<evidence type="ECO:0000256" key="4">
    <source>
        <dbReference type="ARBA" id="ARBA00044746"/>
    </source>
</evidence>
<dbReference type="PANTHER" id="PTHR13255:SF0">
    <property type="entry name" value="ATAXIN-10"/>
    <property type="match status" value="1"/>
</dbReference>
<dbReference type="InterPro" id="IPR019156">
    <property type="entry name" value="Ataxin-10_domain"/>
</dbReference>
<dbReference type="Proteomes" id="UP000245383">
    <property type="component" value="Unassembled WGS sequence"/>
</dbReference>